<dbReference type="Proteomes" id="UP001500866">
    <property type="component" value="Unassembled WGS sequence"/>
</dbReference>
<proteinExistence type="predicted"/>
<evidence type="ECO:0000256" key="6">
    <source>
        <dbReference type="ARBA" id="ARBA00022842"/>
    </source>
</evidence>
<dbReference type="Pfam" id="PF01931">
    <property type="entry name" value="NTPase_I-T"/>
    <property type="match status" value="1"/>
</dbReference>
<keyword evidence="6" id="KW-0460">Magnesium</keyword>
<keyword evidence="7" id="KW-0546">Nucleotide metabolism</keyword>
<comment type="caution">
    <text evidence="13">The sequence shown here is derived from an EMBL/GenBank/DDBJ whole genome shotgun (WGS) entry which is preliminary data.</text>
</comment>
<evidence type="ECO:0000313" key="14">
    <source>
        <dbReference type="Proteomes" id="UP001500866"/>
    </source>
</evidence>
<keyword evidence="14" id="KW-1185">Reference proteome</keyword>
<evidence type="ECO:0000256" key="4">
    <source>
        <dbReference type="ARBA" id="ARBA00022741"/>
    </source>
</evidence>
<evidence type="ECO:0000256" key="7">
    <source>
        <dbReference type="ARBA" id="ARBA00023080"/>
    </source>
</evidence>
<dbReference type="PANTHER" id="PTHR34699:SF2">
    <property type="entry name" value="NON-CANONICAL PURINE NTP PHOSPHATASE_PRRC1 DOMAIN-CONTAINING PROTEIN"/>
    <property type="match status" value="1"/>
</dbReference>
<evidence type="ECO:0000256" key="10">
    <source>
        <dbReference type="ARBA" id="ARBA00048174"/>
    </source>
</evidence>
<comment type="cofactor">
    <cofactor evidence="1">
        <name>Mn(2+)</name>
        <dbReference type="ChEBI" id="CHEBI:29035"/>
    </cofactor>
</comment>
<protein>
    <recommendedName>
        <fullName evidence="9">inosine/xanthosine triphosphatase</fullName>
        <ecNumber evidence="9">3.6.1.73</ecNumber>
    </recommendedName>
</protein>
<dbReference type="InterPro" id="IPR026533">
    <property type="entry name" value="NTPase/PRRC1"/>
</dbReference>
<name>A0ABP3R1G7_9BACI</name>
<dbReference type="SUPFAM" id="SSF52972">
    <property type="entry name" value="ITPase-like"/>
    <property type="match status" value="1"/>
</dbReference>
<evidence type="ECO:0000256" key="11">
    <source>
        <dbReference type="ARBA" id="ARBA00048781"/>
    </source>
</evidence>
<gene>
    <name evidence="13" type="ORF">GCM10009001_16160</name>
</gene>
<keyword evidence="3" id="KW-0479">Metal-binding</keyword>
<dbReference type="EMBL" id="BAAADS010000012">
    <property type="protein sequence ID" value="GAA0600507.1"/>
    <property type="molecule type" value="Genomic_DNA"/>
</dbReference>
<evidence type="ECO:0000259" key="12">
    <source>
        <dbReference type="Pfam" id="PF01931"/>
    </source>
</evidence>
<dbReference type="InterPro" id="IPR029001">
    <property type="entry name" value="ITPase-like_fam"/>
</dbReference>
<sequence length="167" mass="18231">MKILIGSKNPAKIDAVGSVFNNDNITGIEVPSQVSAQPVTDEETRRGAINRAWRCVSESTCDIGIGLEGGVMTLDGQLYVTNWGALASYDGTIITAGGARIQLPHNFSAKLNQGLELGDIMDEYAKRQDVRKKEGAIGIFTNELISRKEMFVHVVKLLKGQYNFSQK</sequence>
<evidence type="ECO:0000256" key="3">
    <source>
        <dbReference type="ARBA" id="ARBA00022723"/>
    </source>
</evidence>
<dbReference type="Gene3D" id="3.90.950.10">
    <property type="match status" value="1"/>
</dbReference>
<keyword evidence="4" id="KW-0547">Nucleotide-binding</keyword>
<evidence type="ECO:0000313" key="13">
    <source>
        <dbReference type="EMBL" id="GAA0600507.1"/>
    </source>
</evidence>
<dbReference type="NCBIfam" id="NF002850">
    <property type="entry name" value="PRK03114.1"/>
    <property type="match status" value="1"/>
</dbReference>
<dbReference type="EC" id="3.6.1.73" evidence="9"/>
<evidence type="ECO:0000256" key="8">
    <source>
        <dbReference type="ARBA" id="ARBA00023211"/>
    </source>
</evidence>
<comment type="cofactor">
    <cofactor evidence="2">
        <name>Mg(2+)</name>
        <dbReference type="ChEBI" id="CHEBI:18420"/>
    </cofactor>
</comment>
<keyword evidence="8" id="KW-0464">Manganese</keyword>
<evidence type="ECO:0000256" key="9">
    <source>
        <dbReference type="ARBA" id="ARBA00038901"/>
    </source>
</evidence>
<reference evidence="14" key="1">
    <citation type="journal article" date="2019" name="Int. J. Syst. Evol. Microbiol.">
        <title>The Global Catalogue of Microorganisms (GCM) 10K type strain sequencing project: providing services to taxonomists for standard genome sequencing and annotation.</title>
        <authorList>
            <consortium name="The Broad Institute Genomics Platform"/>
            <consortium name="The Broad Institute Genome Sequencing Center for Infectious Disease"/>
            <person name="Wu L."/>
            <person name="Ma J."/>
        </authorList>
    </citation>
    <scope>NUCLEOTIDE SEQUENCE [LARGE SCALE GENOMIC DNA]</scope>
    <source>
        <strain evidence="14">JCM 15395</strain>
    </source>
</reference>
<evidence type="ECO:0000256" key="5">
    <source>
        <dbReference type="ARBA" id="ARBA00022801"/>
    </source>
</evidence>
<dbReference type="InterPro" id="IPR050299">
    <property type="entry name" value="YjjX_NTPase"/>
</dbReference>
<dbReference type="PANTHER" id="PTHR34699">
    <property type="match status" value="1"/>
</dbReference>
<evidence type="ECO:0000256" key="2">
    <source>
        <dbReference type="ARBA" id="ARBA00001946"/>
    </source>
</evidence>
<evidence type="ECO:0000256" key="1">
    <source>
        <dbReference type="ARBA" id="ARBA00001936"/>
    </source>
</evidence>
<comment type="catalytic activity">
    <reaction evidence="10">
        <text>ITP + H2O = IDP + phosphate + H(+)</text>
        <dbReference type="Rhea" id="RHEA:28330"/>
        <dbReference type="ChEBI" id="CHEBI:15377"/>
        <dbReference type="ChEBI" id="CHEBI:15378"/>
        <dbReference type="ChEBI" id="CHEBI:43474"/>
        <dbReference type="ChEBI" id="CHEBI:58280"/>
        <dbReference type="ChEBI" id="CHEBI:61402"/>
        <dbReference type="EC" id="3.6.1.73"/>
    </reaction>
</comment>
<feature type="domain" description="Non-canonical purine NTP phosphatase/PRRC1" evidence="12">
    <location>
        <begin position="6"/>
        <end position="155"/>
    </location>
</feature>
<organism evidence="13 14">
    <name type="scientific">Virgibacillus siamensis</name>
    <dbReference type="NCBI Taxonomy" id="480071"/>
    <lineage>
        <taxon>Bacteria</taxon>
        <taxon>Bacillati</taxon>
        <taxon>Bacillota</taxon>
        <taxon>Bacilli</taxon>
        <taxon>Bacillales</taxon>
        <taxon>Bacillaceae</taxon>
        <taxon>Virgibacillus</taxon>
    </lineage>
</organism>
<accession>A0ABP3R1G7</accession>
<comment type="catalytic activity">
    <reaction evidence="11">
        <text>XTP + H2O = XDP + phosphate + H(+)</text>
        <dbReference type="Rhea" id="RHEA:28406"/>
        <dbReference type="ChEBI" id="CHEBI:15377"/>
        <dbReference type="ChEBI" id="CHEBI:15378"/>
        <dbReference type="ChEBI" id="CHEBI:43474"/>
        <dbReference type="ChEBI" id="CHEBI:59884"/>
        <dbReference type="ChEBI" id="CHEBI:61314"/>
        <dbReference type="EC" id="3.6.1.73"/>
    </reaction>
</comment>
<keyword evidence="5" id="KW-0378">Hydrolase</keyword>